<organism evidence="3 4">
    <name type="scientific">Oesophagostomum dentatum</name>
    <name type="common">Nodular worm</name>
    <dbReference type="NCBI Taxonomy" id="61180"/>
    <lineage>
        <taxon>Eukaryota</taxon>
        <taxon>Metazoa</taxon>
        <taxon>Ecdysozoa</taxon>
        <taxon>Nematoda</taxon>
        <taxon>Chromadorea</taxon>
        <taxon>Rhabditida</taxon>
        <taxon>Rhabditina</taxon>
        <taxon>Rhabditomorpha</taxon>
        <taxon>Strongyloidea</taxon>
        <taxon>Strongylidae</taxon>
        <taxon>Oesophagostomum</taxon>
    </lineage>
</organism>
<keyword evidence="2" id="KW-0812">Transmembrane</keyword>
<keyword evidence="4" id="KW-1185">Reference proteome</keyword>
<proteinExistence type="predicted"/>
<feature type="transmembrane region" description="Helical" evidence="2">
    <location>
        <begin position="66"/>
        <end position="87"/>
    </location>
</feature>
<evidence type="ECO:0000313" key="4">
    <source>
        <dbReference type="Proteomes" id="UP000053660"/>
    </source>
</evidence>
<evidence type="ECO:0000256" key="1">
    <source>
        <dbReference type="SAM" id="MobiDB-lite"/>
    </source>
</evidence>
<dbReference type="AlphaFoldDB" id="A0A0B1T432"/>
<dbReference type="EMBL" id="KN551416">
    <property type="protein sequence ID" value="KHJ92333.1"/>
    <property type="molecule type" value="Genomic_DNA"/>
</dbReference>
<evidence type="ECO:0000313" key="3">
    <source>
        <dbReference type="EMBL" id="KHJ92333.1"/>
    </source>
</evidence>
<feature type="region of interest" description="Disordered" evidence="1">
    <location>
        <begin position="1"/>
        <end position="55"/>
    </location>
</feature>
<protein>
    <submittedName>
        <fullName evidence="3">Uncharacterized protein</fullName>
    </submittedName>
</protein>
<feature type="non-terminal residue" evidence="3">
    <location>
        <position position="1"/>
    </location>
</feature>
<keyword evidence="2" id="KW-0472">Membrane</keyword>
<gene>
    <name evidence="3" type="ORF">OESDEN_07782</name>
</gene>
<dbReference type="OrthoDB" id="123971at2759"/>
<sequence>LFSEKDIRRLTTAPLSREDTRGREDDDESNSSCAPSIHSYLDDVPRTPKRPMSYFDPRNPSIVTEVLYVSIGLAVISLGVYVGYRFIRSRR</sequence>
<dbReference type="Proteomes" id="UP000053660">
    <property type="component" value="Unassembled WGS sequence"/>
</dbReference>
<keyword evidence="2" id="KW-1133">Transmembrane helix</keyword>
<evidence type="ECO:0000256" key="2">
    <source>
        <dbReference type="SAM" id="Phobius"/>
    </source>
</evidence>
<accession>A0A0B1T432</accession>
<reference evidence="3 4" key="1">
    <citation type="submission" date="2014-03" db="EMBL/GenBank/DDBJ databases">
        <title>Draft genome of the hookworm Oesophagostomum dentatum.</title>
        <authorList>
            <person name="Mitreva M."/>
        </authorList>
    </citation>
    <scope>NUCLEOTIDE SEQUENCE [LARGE SCALE GENOMIC DNA]</scope>
    <source>
        <strain evidence="3 4">OD-Hann</strain>
    </source>
</reference>
<name>A0A0B1T432_OESDE</name>